<dbReference type="AlphaFoldDB" id="A0A8X6PRU6"/>
<evidence type="ECO:0000313" key="1">
    <source>
        <dbReference type="EMBL" id="GFT80906.1"/>
    </source>
</evidence>
<proteinExistence type="predicted"/>
<name>A0A8X6PRU6_NEPPI</name>
<protein>
    <submittedName>
        <fullName evidence="1">Uncharacterized protein</fullName>
    </submittedName>
</protein>
<accession>A0A8X6PRU6</accession>
<sequence>MKDSGIEMRKWISNDSTLMSQRAAEGFDTYPIDTFAILGTNKTKVLGTAWKTLDVCLMLDTKGMLEFISASKNT</sequence>
<dbReference type="EMBL" id="BMAW01023045">
    <property type="protein sequence ID" value="GFT80906.1"/>
    <property type="molecule type" value="Genomic_DNA"/>
</dbReference>
<gene>
    <name evidence="1" type="ORF">NPIL_683781</name>
</gene>
<dbReference type="OrthoDB" id="6430234at2759"/>
<dbReference type="Proteomes" id="UP000887013">
    <property type="component" value="Unassembled WGS sequence"/>
</dbReference>
<reference evidence="1" key="1">
    <citation type="submission" date="2020-08" db="EMBL/GenBank/DDBJ databases">
        <title>Multicomponent nature underlies the extraordinary mechanical properties of spider dragline silk.</title>
        <authorList>
            <person name="Kono N."/>
            <person name="Nakamura H."/>
            <person name="Mori M."/>
            <person name="Yoshida Y."/>
            <person name="Ohtoshi R."/>
            <person name="Malay A.D."/>
            <person name="Moran D.A.P."/>
            <person name="Tomita M."/>
            <person name="Numata K."/>
            <person name="Arakawa K."/>
        </authorList>
    </citation>
    <scope>NUCLEOTIDE SEQUENCE</scope>
</reference>
<keyword evidence="2" id="KW-1185">Reference proteome</keyword>
<comment type="caution">
    <text evidence="1">The sequence shown here is derived from an EMBL/GenBank/DDBJ whole genome shotgun (WGS) entry which is preliminary data.</text>
</comment>
<organism evidence="1 2">
    <name type="scientific">Nephila pilipes</name>
    <name type="common">Giant wood spider</name>
    <name type="synonym">Nephila maculata</name>
    <dbReference type="NCBI Taxonomy" id="299642"/>
    <lineage>
        <taxon>Eukaryota</taxon>
        <taxon>Metazoa</taxon>
        <taxon>Ecdysozoa</taxon>
        <taxon>Arthropoda</taxon>
        <taxon>Chelicerata</taxon>
        <taxon>Arachnida</taxon>
        <taxon>Araneae</taxon>
        <taxon>Araneomorphae</taxon>
        <taxon>Entelegynae</taxon>
        <taxon>Araneoidea</taxon>
        <taxon>Nephilidae</taxon>
        <taxon>Nephila</taxon>
    </lineage>
</organism>
<evidence type="ECO:0000313" key="2">
    <source>
        <dbReference type="Proteomes" id="UP000887013"/>
    </source>
</evidence>